<sequence>MVLPEKKVKIFVGSSSIWRWSHIPSPGGAASLPLPLGTGHETYI</sequence>
<dbReference type="Gramene" id="Ma11_t06530.1">
    <property type="protein sequence ID" value="Ma11_p06530.1"/>
    <property type="gene ID" value="Ma11_g06530"/>
</dbReference>
<reference evidence="1" key="1">
    <citation type="submission" date="2021-05" db="UniProtKB">
        <authorList>
            <consortium name="EnsemblPlants"/>
        </authorList>
    </citation>
    <scope>IDENTIFICATION</scope>
    <source>
        <strain evidence="1">subsp. malaccensis</strain>
    </source>
</reference>
<organism evidence="1 2">
    <name type="scientific">Musa acuminata subsp. malaccensis</name>
    <name type="common">Wild banana</name>
    <name type="synonym">Musa malaccensis</name>
    <dbReference type="NCBI Taxonomy" id="214687"/>
    <lineage>
        <taxon>Eukaryota</taxon>
        <taxon>Viridiplantae</taxon>
        <taxon>Streptophyta</taxon>
        <taxon>Embryophyta</taxon>
        <taxon>Tracheophyta</taxon>
        <taxon>Spermatophyta</taxon>
        <taxon>Magnoliopsida</taxon>
        <taxon>Liliopsida</taxon>
        <taxon>Zingiberales</taxon>
        <taxon>Musaceae</taxon>
        <taxon>Musa</taxon>
    </lineage>
</organism>
<keyword evidence="2" id="KW-1185">Reference proteome</keyword>
<evidence type="ECO:0000313" key="1">
    <source>
        <dbReference type="EnsemblPlants" id="Ma11_p06530.1"/>
    </source>
</evidence>
<dbReference type="EnsemblPlants" id="Ma11_t06530.1">
    <property type="protein sequence ID" value="Ma11_p06530.1"/>
    <property type="gene ID" value="Ma11_g06530"/>
</dbReference>
<evidence type="ECO:0000313" key="2">
    <source>
        <dbReference type="Proteomes" id="UP000012960"/>
    </source>
</evidence>
<protein>
    <submittedName>
        <fullName evidence="1">Uncharacterized protein</fullName>
    </submittedName>
</protein>
<dbReference type="AlphaFoldDB" id="A0A804L4Y2"/>
<dbReference type="InParanoid" id="A0A804L4Y2"/>
<dbReference type="Proteomes" id="UP000012960">
    <property type="component" value="Unplaced"/>
</dbReference>
<name>A0A804L4Y2_MUSAM</name>
<accession>A0A804L4Y2</accession>
<proteinExistence type="predicted"/>